<organism evidence="2 3">
    <name type="scientific">Dactylosporangium vinaceum</name>
    <dbReference type="NCBI Taxonomy" id="53362"/>
    <lineage>
        <taxon>Bacteria</taxon>
        <taxon>Bacillati</taxon>
        <taxon>Actinomycetota</taxon>
        <taxon>Actinomycetes</taxon>
        <taxon>Micromonosporales</taxon>
        <taxon>Micromonosporaceae</taxon>
        <taxon>Dactylosporangium</taxon>
    </lineage>
</organism>
<accession>A0ABV5MRZ5</accession>
<keyword evidence="3" id="KW-1185">Reference proteome</keyword>
<dbReference type="RefSeq" id="WP_223104150.1">
    <property type="nucleotide sequence ID" value="NZ_CP061913.1"/>
</dbReference>
<dbReference type="EMBL" id="JBHMCA010000090">
    <property type="protein sequence ID" value="MFB9451626.1"/>
    <property type="molecule type" value="Genomic_DNA"/>
</dbReference>
<gene>
    <name evidence="2" type="ORF">ACFFTR_51935</name>
</gene>
<keyword evidence="1" id="KW-0732">Signal</keyword>
<evidence type="ECO:0000313" key="3">
    <source>
        <dbReference type="Proteomes" id="UP001589608"/>
    </source>
</evidence>
<proteinExistence type="predicted"/>
<dbReference type="Proteomes" id="UP001589608">
    <property type="component" value="Unassembled WGS sequence"/>
</dbReference>
<protein>
    <recommendedName>
        <fullName evidence="4">PknH-like extracellular domain-containing protein</fullName>
    </recommendedName>
</protein>
<feature type="chain" id="PRO_5045297649" description="PknH-like extracellular domain-containing protein" evidence="1">
    <location>
        <begin position="25"/>
        <end position="190"/>
    </location>
</feature>
<comment type="caution">
    <text evidence="2">The sequence shown here is derived from an EMBL/GenBank/DDBJ whole genome shotgun (WGS) entry which is preliminary data.</text>
</comment>
<evidence type="ECO:0008006" key="4">
    <source>
        <dbReference type="Google" id="ProtNLM"/>
    </source>
</evidence>
<evidence type="ECO:0000313" key="2">
    <source>
        <dbReference type="EMBL" id="MFB9451626.1"/>
    </source>
</evidence>
<name>A0ABV5MRZ5_9ACTN</name>
<sequence>MRRMWIVAMSTVVALVAGSSPAVAAPGPRGIADRLMLQADDLAGQVPGPVEDGLGWPLRPQPCADTPVPQPVAARALAADYGGRFRVYEQVSRYRGGGAEQYVAELSAQLARCGVGGGDNGLDPQVEGLYGPDSLLFFGNYDEGDRYVAYGVKAVGCYVVLVMMSDSLYGAPDVTTLNGIVSAAIGRVSA</sequence>
<evidence type="ECO:0000256" key="1">
    <source>
        <dbReference type="SAM" id="SignalP"/>
    </source>
</evidence>
<feature type="signal peptide" evidence="1">
    <location>
        <begin position="1"/>
        <end position="24"/>
    </location>
</feature>
<reference evidence="2 3" key="1">
    <citation type="submission" date="2024-09" db="EMBL/GenBank/DDBJ databases">
        <authorList>
            <person name="Sun Q."/>
            <person name="Mori K."/>
        </authorList>
    </citation>
    <scope>NUCLEOTIDE SEQUENCE [LARGE SCALE GENOMIC DNA]</scope>
    <source>
        <strain evidence="2 3">JCM 3307</strain>
    </source>
</reference>